<sequence length="559" mass="63241">MAAGRSYKQTDDLSWRTNILKQIHTRNKIQCHYFRDLIQAQNKLYENVDIYKTKNAQLTLQSDKLRLELLYKPPDNSSDKSNDKTAALEQKLFKLQEELTELHRRKGENAQQLIDLNNTLQDKEKELNAKDAKIQDIESNLIAMKVARKQLENAILDLEGTCQLLKDEQQALQMAYSSLEAKYRKVQDENRELVERWMIQKARDADRLNDDNEHQLRRRQVKLQKELEDAAKEVVNVVEPKHSRHSSDSGPPTCLCVSIPTKVQIKIDGHEGEVNAICWSPSGKIFASGGADRKVKMWEIVNGICESRGNLTGSNAAVMSIDFDYEETLILGASNDFASRIWTISDQRLRHTLTGHSGKVSSAKFLSGSHKVVSGSLDRTLKIWDLQSRSCTKTIFAGSICYDLVTSDLSGTNIISGHHDKKIRFWDTRSETSSNEILLQGKITSLDISPDTQNLLSCTRDNALKVIDLRMNQVSQTLCADAFKVGCDWTRAKFSPDGQYAIAGSQDGAICIWSTSSGKLEKVLKEHSHAVYACSWHPTNGSQILSCDRMRKIFLWSDF</sequence>
<keyword evidence="2 4" id="KW-0853">WD repeat</keyword>
<feature type="domain" description="Autophagy-related protein 16" evidence="6">
    <location>
        <begin position="19"/>
        <end position="209"/>
    </location>
</feature>
<dbReference type="GO" id="GO:0000045">
    <property type="term" value="P:autophagosome assembly"/>
    <property type="evidence" value="ECO:0007669"/>
    <property type="project" value="InterPro"/>
</dbReference>
<dbReference type="SMART" id="SM00320">
    <property type="entry name" value="WD40"/>
    <property type="match status" value="7"/>
</dbReference>
<evidence type="ECO:0000256" key="4">
    <source>
        <dbReference type="PROSITE-ProRule" id="PRU00221"/>
    </source>
</evidence>
<feature type="repeat" description="WD" evidence="4">
    <location>
        <begin position="353"/>
        <end position="394"/>
    </location>
</feature>
<dbReference type="EMBL" id="LN830714">
    <property type="protein sequence ID" value="CFW94223.1"/>
    <property type="molecule type" value="mRNA"/>
</dbReference>
<dbReference type="PANTHER" id="PTHR19878:SF8">
    <property type="entry name" value="AUTOPHAGY-RELATED 16, ISOFORM F"/>
    <property type="match status" value="1"/>
</dbReference>
<protein>
    <submittedName>
        <fullName evidence="7">Eka-G protein beta 1 protein</fullName>
    </submittedName>
</protein>
<dbReference type="InterPro" id="IPR045160">
    <property type="entry name" value="ATG16"/>
</dbReference>
<feature type="repeat" description="WD" evidence="4">
    <location>
        <begin position="267"/>
        <end position="300"/>
    </location>
</feature>
<dbReference type="InterPro" id="IPR001680">
    <property type="entry name" value="WD40_rpt"/>
</dbReference>
<keyword evidence="5" id="KW-0175">Coiled coil</keyword>
<gene>
    <name evidence="7" type="primary">Eka-G protein beta 1</name>
</gene>
<dbReference type="CDD" id="cd22887">
    <property type="entry name" value="Atg16_CCD"/>
    <property type="match status" value="1"/>
</dbReference>
<dbReference type="PRINTS" id="PR00320">
    <property type="entry name" value="GPROTEINBRPT"/>
</dbReference>
<evidence type="ECO:0000256" key="3">
    <source>
        <dbReference type="ARBA" id="ARBA00022737"/>
    </source>
</evidence>
<dbReference type="Pfam" id="PF08614">
    <property type="entry name" value="ATG16"/>
    <property type="match status" value="1"/>
</dbReference>
<dbReference type="Gene3D" id="1.20.5.170">
    <property type="match status" value="1"/>
</dbReference>
<dbReference type="InterPro" id="IPR015943">
    <property type="entry name" value="WD40/YVTN_repeat-like_dom_sf"/>
</dbReference>
<feature type="coiled-coil region" evidence="5">
    <location>
        <begin position="78"/>
        <end position="233"/>
    </location>
</feature>
<dbReference type="Gene3D" id="2.130.10.10">
    <property type="entry name" value="YVTN repeat-like/Quinoprotein amine dehydrogenase"/>
    <property type="match status" value="3"/>
</dbReference>
<accession>A0A0F7VHI4</accession>
<dbReference type="GO" id="GO:0034274">
    <property type="term" value="C:Atg12-Atg5-Atg16 complex"/>
    <property type="evidence" value="ECO:0007669"/>
    <property type="project" value="TreeGrafter"/>
</dbReference>
<dbReference type="PROSITE" id="PS50082">
    <property type="entry name" value="WD_REPEATS_2"/>
    <property type="match status" value="5"/>
</dbReference>
<dbReference type="InterPro" id="IPR013923">
    <property type="entry name" value="Autophagy-rel_prot_16_dom"/>
</dbReference>
<evidence type="ECO:0000256" key="1">
    <source>
        <dbReference type="ARBA" id="ARBA00009271"/>
    </source>
</evidence>
<dbReference type="GO" id="GO:0000421">
    <property type="term" value="C:autophagosome membrane"/>
    <property type="evidence" value="ECO:0007669"/>
    <property type="project" value="TreeGrafter"/>
</dbReference>
<dbReference type="GO" id="GO:0034045">
    <property type="term" value="C:phagophore assembly site membrane"/>
    <property type="evidence" value="ECO:0007669"/>
    <property type="project" value="TreeGrafter"/>
</dbReference>
<dbReference type="InterPro" id="IPR020472">
    <property type="entry name" value="WD40_PAC1"/>
</dbReference>
<feature type="repeat" description="WD" evidence="4">
    <location>
        <begin position="311"/>
        <end position="352"/>
    </location>
</feature>
<comment type="similarity">
    <text evidence="1">Belongs to the WD repeat ATG16 family.</text>
</comment>
<proteinExistence type="evidence at transcript level"/>
<dbReference type="PROSITE" id="PS50294">
    <property type="entry name" value="WD_REPEATS_REGION"/>
    <property type="match status" value="2"/>
</dbReference>
<dbReference type="SUPFAM" id="SSF50978">
    <property type="entry name" value="WD40 repeat-like"/>
    <property type="match status" value="1"/>
</dbReference>
<reference evidence="7" key="1">
    <citation type="submission" date="2015-03" db="EMBL/GenBank/DDBJ databases">
        <title>Different light-mediated pathways in the principle and secondary eyes of a spider and the eyes of an onychophoran.</title>
        <authorList>
            <person name="Samadi L."/>
            <person name="Schmid A."/>
            <person name="Eriksson B.J."/>
        </authorList>
    </citation>
    <scope>NUCLEOTIDE SEQUENCE</scope>
    <source>
        <strain evidence="7">Ek4</strain>
    </source>
</reference>
<dbReference type="InterPro" id="IPR019775">
    <property type="entry name" value="WD40_repeat_CS"/>
</dbReference>
<dbReference type="InterPro" id="IPR036322">
    <property type="entry name" value="WD40_repeat_dom_sf"/>
</dbReference>
<dbReference type="AlphaFoldDB" id="A0A0F7VHI4"/>
<feature type="repeat" description="WD" evidence="4">
    <location>
        <begin position="410"/>
        <end position="436"/>
    </location>
</feature>
<dbReference type="CDD" id="cd00200">
    <property type="entry name" value="WD40"/>
    <property type="match status" value="1"/>
</dbReference>
<dbReference type="PANTHER" id="PTHR19878">
    <property type="entry name" value="AUTOPHAGY PROTEIN 16-LIKE"/>
    <property type="match status" value="1"/>
</dbReference>
<keyword evidence="3" id="KW-0677">Repeat</keyword>
<evidence type="ECO:0000313" key="7">
    <source>
        <dbReference type="EMBL" id="CFW94223.1"/>
    </source>
</evidence>
<dbReference type="PROSITE" id="PS00678">
    <property type="entry name" value="WD_REPEATS_1"/>
    <property type="match status" value="1"/>
</dbReference>
<name>A0A0F7VHI4_9BILA</name>
<organism evidence="7">
    <name type="scientific">Euperipatoides kanangrensis</name>
    <dbReference type="NCBI Taxonomy" id="488523"/>
    <lineage>
        <taxon>Eukaryota</taxon>
        <taxon>Metazoa</taxon>
        <taxon>Ecdysozoa</taxon>
        <taxon>Onychophora</taxon>
        <taxon>Udeonychophora</taxon>
        <taxon>Euonychophora</taxon>
        <taxon>Peripatopsidae</taxon>
        <taxon>Euperipatoides</taxon>
    </lineage>
</organism>
<evidence type="ECO:0000256" key="5">
    <source>
        <dbReference type="SAM" id="Coils"/>
    </source>
</evidence>
<dbReference type="Pfam" id="PF00400">
    <property type="entry name" value="WD40"/>
    <property type="match status" value="5"/>
</dbReference>
<evidence type="ECO:0000259" key="6">
    <source>
        <dbReference type="Pfam" id="PF08614"/>
    </source>
</evidence>
<evidence type="ECO:0000256" key="2">
    <source>
        <dbReference type="ARBA" id="ARBA00022574"/>
    </source>
</evidence>
<dbReference type="GO" id="GO:0043495">
    <property type="term" value="F:protein-membrane adaptor activity"/>
    <property type="evidence" value="ECO:0007669"/>
    <property type="project" value="TreeGrafter"/>
</dbReference>
<feature type="repeat" description="WD" evidence="4">
    <location>
        <begin position="494"/>
        <end position="523"/>
    </location>
</feature>